<feature type="transmembrane region" description="Helical" evidence="1">
    <location>
        <begin position="116"/>
        <end position="141"/>
    </location>
</feature>
<gene>
    <name evidence="2" type="primary">yxlG</name>
    <name evidence="2" type="ORF">BACCIP111899_02096</name>
</gene>
<keyword evidence="1 2" id="KW-0812">Transmembrane</keyword>
<keyword evidence="1" id="KW-1133">Transmembrane helix</keyword>
<evidence type="ECO:0000313" key="2">
    <source>
        <dbReference type="EMBL" id="CAG9612918.1"/>
    </source>
</evidence>
<keyword evidence="1" id="KW-0472">Membrane</keyword>
<dbReference type="RefSeq" id="WP_230575024.1">
    <property type="nucleotide sequence ID" value="NZ_CAKJTI010000008.1"/>
</dbReference>
<feature type="transmembrane region" description="Helical" evidence="1">
    <location>
        <begin position="161"/>
        <end position="179"/>
    </location>
</feature>
<dbReference type="EMBL" id="CAKJTI010000008">
    <property type="protein sequence ID" value="CAG9612918.1"/>
    <property type="molecule type" value="Genomic_DNA"/>
</dbReference>
<feature type="transmembrane region" description="Helical" evidence="1">
    <location>
        <begin position="21"/>
        <end position="42"/>
    </location>
</feature>
<sequence>MNHLSVLLNKEWLEARRSYKLLWFPIVFMLLGIIQPLSSYYLPQILQVAGGLPEGMNITLPKFTAEDVLASTLTSQFDQLGLIVLVIGMMGIVVSDKNSGMLTFILTRNTTLGAYLLSKWIGQAAIVAGAVTTGMITAIFYTFYLYNSVPLARVAAGLGVYYIWCLFMLTLALMMGVLLSRSSAVAVLSIFVLILLKAVTAFGSGFQVLNPAHLTNHAVNIMITGNALPHLLPTLAVTLLLIAFFLFLSKFYLSRKELPSM</sequence>
<evidence type="ECO:0000256" key="1">
    <source>
        <dbReference type="SAM" id="Phobius"/>
    </source>
</evidence>
<keyword evidence="3" id="KW-1185">Reference proteome</keyword>
<feature type="transmembrane region" description="Helical" evidence="1">
    <location>
        <begin position="230"/>
        <end position="253"/>
    </location>
</feature>
<feature type="transmembrane region" description="Helical" evidence="1">
    <location>
        <begin position="186"/>
        <end position="210"/>
    </location>
</feature>
<reference evidence="2 3" key="1">
    <citation type="submission" date="2021-10" db="EMBL/GenBank/DDBJ databases">
        <authorList>
            <person name="Criscuolo A."/>
        </authorList>
    </citation>
    <scope>NUCLEOTIDE SEQUENCE [LARGE SCALE GENOMIC DNA]</scope>
    <source>
        <strain evidence="3">CIP 111899</strain>
    </source>
</reference>
<name>A0ABN7ZVF1_9BACI</name>
<evidence type="ECO:0000313" key="3">
    <source>
        <dbReference type="Proteomes" id="UP000789423"/>
    </source>
</evidence>
<feature type="transmembrane region" description="Helical" evidence="1">
    <location>
        <begin position="77"/>
        <end position="95"/>
    </location>
</feature>
<organism evidence="2 3">
    <name type="scientific">Bacillus rhizoplanae</name>
    <dbReference type="NCBI Taxonomy" id="2880966"/>
    <lineage>
        <taxon>Bacteria</taxon>
        <taxon>Bacillati</taxon>
        <taxon>Bacillota</taxon>
        <taxon>Bacilli</taxon>
        <taxon>Bacillales</taxon>
        <taxon>Bacillaceae</taxon>
        <taxon>Bacillus</taxon>
    </lineage>
</organism>
<protein>
    <submittedName>
        <fullName evidence="2">Transmembrane protein YxlG</fullName>
    </submittedName>
</protein>
<accession>A0ABN7ZVF1</accession>
<proteinExistence type="predicted"/>
<comment type="caution">
    <text evidence="2">The sequence shown here is derived from an EMBL/GenBank/DDBJ whole genome shotgun (WGS) entry which is preliminary data.</text>
</comment>
<dbReference type="Proteomes" id="UP000789423">
    <property type="component" value="Unassembled WGS sequence"/>
</dbReference>